<reference evidence="3" key="1">
    <citation type="submission" date="2023-03" db="EMBL/GenBank/DDBJ databases">
        <title>Massive genome expansion in bonnet fungi (Mycena s.s.) driven by repeated elements and novel gene families across ecological guilds.</title>
        <authorList>
            <consortium name="Lawrence Berkeley National Laboratory"/>
            <person name="Harder C.B."/>
            <person name="Miyauchi S."/>
            <person name="Viragh M."/>
            <person name="Kuo A."/>
            <person name="Thoen E."/>
            <person name="Andreopoulos B."/>
            <person name="Lu D."/>
            <person name="Skrede I."/>
            <person name="Drula E."/>
            <person name="Henrissat B."/>
            <person name="Morin E."/>
            <person name="Kohler A."/>
            <person name="Barry K."/>
            <person name="LaButti K."/>
            <person name="Morin E."/>
            <person name="Salamov A."/>
            <person name="Lipzen A."/>
            <person name="Mereny Z."/>
            <person name="Hegedus B."/>
            <person name="Baldrian P."/>
            <person name="Stursova M."/>
            <person name="Weitz H."/>
            <person name="Taylor A."/>
            <person name="Grigoriev I.V."/>
            <person name="Nagy L.G."/>
            <person name="Martin F."/>
            <person name="Kauserud H."/>
        </authorList>
    </citation>
    <scope>NUCLEOTIDE SEQUENCE</scope>
    <source>
        <strain evidence="3">CBHHK200</strain>
    </source>
</reference>
<dbReference type="Proteomes" id="UP001218188">
    <property type="component" value="Unassembled WGS sequence"/>
</dbReference>
<name>A0AAD6T5P6_9AGAR</name>
<evidence type="ECO:0000313" key="3">
    <source>
        <dbReference type="EMBL" id="KAJ7040216.1"/>
    </source>
</evidence>
<comment type="caution">
    <text evidence="3">The sequence shown here is derived from an EMBL/GenBank/DDBJ whole genome shotgun (WGS) entry which is preliminary data.</text>
</comment>
<dbReference type="InterPro" id="IPR046700">
    <property type="entry name" value="DUF6570"/>
</dbReference>
<gene>
    <name evidence="3" type="ORF">C8F04DRAFT_1312272</name>
</gene>
<accession>A0AAD6T5P6</accession>
<feature type="compositionally biased region" description="Polar residues" evidence="1">
    <location>
        <begin position="1"/>
        <end position="14"/>
    </location>
</feature>
<feature type="region of interest" description="Disordered" evidence="1">
    <location>
        <begin position="1"/>
        <end position="40"/>
    </location>
</feature>
<evidence type="ECO:0000256" key="1">
    <source>
        <dbReference type="SAM" id="MobiDB-lite"/>
    </source>
</evidence>
<dbReference type="Pfam" id="PF20209">
    <property type="entry name" value="DUF6570"/>
    <property type="match status" value="1"/>
</dbReference>
<evidence type="ECO:0000259" key="2">
    <source>
        <dbReference type="Pfam" id="PF20209"/>
    </source>
</evidence>
<sequence>MPQSSQKKASTSGSDLRPSRKRRKGNDGRPVANDQVNRSPVTIPHFAHYLSDQQKSITFRGTLLELLERDPPVFATALTALAREHSLTVTTVSRGPNRQERTRQHRVLLVSDLRAHGECTWQCLVRSTDAQDADQKLDGTGASNPLMNEPQLRDISARQQRRVKAAHHELRTQAQDKEMWAASWPQLEPEESLKDIIREHRSQTTTNALLRKPCSFCNRNELVNNLKIWSICDLDITLLERAVQILRTHYRQPEIQSHSIQDNQYQACPTCARCVKGRRFFKLPLYSWANGCWLGDIPPELARLTYAEELVIARAHTTKCWAKLNAGCGPRVLRQRAASGNVCIHPHEITILATTLPRPMSTLYDEIVVIFVSEDQEATPEMFERTPFLVRRGHILRALNWLKANNPLYRDVVIDLDALAEYPSDNDGHVPFPIQHQLANDTIRGQNATYTGHGIDTTEAIFAEHTGTDGQIPISVTGTFDVNNIDKSLNDRKIQALRLLKAGSGFAKTSTKSDTLSTRHNPNVYGMLWPTLFPYGVGMFEDPIRMQKESGFKPIMLKSHIDASKPISPSHLQCTIFKWFENLLFSLD</sequence>
<dbReference type="AlphaFoldDB" id="A0AAD6T5P6"/>
<proteinExistence type="predicted"/>
<protein>
    <recommendedName>
        <fullName evidence="2">DUF6570 domain-containing protein</fullName>
    </recommendedName>
</protein>
<feature type="domain" description="DUF6570" evidence="2">
    <location>
        <begin position="282"/>
        <end position="419"/>
    </location>
</feature>
<dbReference type="EMBL" id="JARJCM010000022">
    <property type="protein sequence ID" value="KAJ7040216.1"/>
    <property type="molecule type" value="Genomic_DNA"/>
</dbReference>
<keyword evidence="4" id="KW-1185">Reference proteome</keyword>
<organism evidence="3 4">
    <name type="scientific">Mycena alexandri</name>
    <dbReference type="NCBI Taxonomy" id="1745969"/>
    <lineage>
        <taxon>Eukaryota</taxon>
        <taxon>Fungi</taxon>
        <taxon>Dikarya</taxon>
        <taxon>Basidiomycota</taxon>
        <taxon>Agaricomycotina</taxon>
        <taxon>Agaricomycetes</taxon>
        <taxon>Agaricomycetidae</taxon>
        <taxon>Agaricales</taxon>
        <taxon>Marasmiineae</taxon>
        <taxon>Mycenaceae</taxon>
        <taxon>Mycena</taxon>
    </lineage>
</organism>
<evidence type="ECO:0000313" key="4">
    <source>
        <dbReference type="Proteomes" id="UP001218188"/>
    </source>
</evidence>